<feature type="domain" description="K+ potassium transporter integral membrane" evidence="3">
    <location>
        <begin position="3"/>
        <end position="46"/>
    </location>
</feature>
<evidence type="ECO:0000313" key="5">
    <source>
        <dbReference type="Proteomes" id="UP000734854"/>
    </source>
</evidence>
<organism evidence="4 5">
    <name type="scientific">Zingiber officinale</name>
    <name type="common">Ginger</name>
    <name type="synonym">Amomum zingiber</name>
    <dbReference type="NCBI Taxonomy" id="94328"/>
    <lineage>
        <taxon>Eukaryota</taxon>
        <taxon>Viridiplantae</taxon>
        <taxon>Streptophyta</taxon>
        <taxon>Embryophyta</taxon>
        <taxon>Tracheophyta</taxon>
        <taxon>Spermatophyta</taxon>
        <taxon>Magnoliopsida</taxon>
        <taxon>Liliopsida</taxon>
        <taxon>Zingiberales</taxon>
        <taxon>Zingiberaceae</taxon>
        <taxon>Zingiber</taxon>
    </lineage>
</organism>
<evidence type="ECO:0000313" key="4">
    <source>
        <dbReference type="EMBL" id="KAG6475548.1"/>
    </source>
</evidence>
<keyword evidence="2" id="KW-1133">Transmembrane helix</keyword>
<proteinExistence type="inferred from homology"/>
<protein>
    <recommendedName>
        <fullName evidence="3">K+ potassium transporter integral membrane domain-containing protein</fullName>
    </recommendedName>
</protein>
<dbReference type="EMBL" id="JACMSC010000018">
    <property type="protein sequence ID" value="KAG6475548.1"/>
    <property type="molecule type" value="Genomic_DNA"/>
</dbReference>
<feature type="domain" description="K+ potassium transporter integral membrane" evidence="3">
    <location>
        <begin position="47"/>
        <end position="103"/>
    </location>
</feature>
<comment type="caution">
    <text evidence="4">The sequence shown here is derived from an EMBL/GenBank/DDBJ whole genome shotgun (WGS) entry which is preliminary data.</text>
</comment>
<comment type="similarity">
    <text evidence="1">Belongs to the HAK/KUP transporter (TC 2.A.72.3) family.</text>
</comment>
<evidence type="ECO:0000256" key="1">
    <source>
        <dbReference type="ARBA" id="ARBA00008440"/>
    </source>
</evidence>
<evidence type="ECO:0000256" key="2">
    <source>
        <dbReference type="SAM" id="Phobius"/>
    </source>
</evidence>
<dbReference type="Proteomes" id="UP000734854">
    <property type="component" value="Unassembled WGS sequence"/>
</dbReference>
<dbReference type="Pfam" id="PF02705">
    <property type="entry name" value="K_trans"/>
    <property type="match status" value="2"/>
</dbReference>
<dbReference type="PANTHER" id="PTHR30540">
    <property type="entry name" value="OSMOTIC STRESS POTASSIUM TRANSPORTER"/>
    <property type="match status" value="1"/>
</dbReference>
<dbReference type="PANTHER" id="PTHR30540:SF8">
    <property type="entry name" value="POTASSIUM TRANSPORTER 7"/>
    <property type="match status" value="1"/>
</dbReference>
<gene>
    <name evidence="4" type="ORF">ZIOFF_064776</name>
</gene>
<dbReference type="GO" id="GO:0015079">
    <property type="term" value="F:potassium ion transmembrane transporter activity"/>
    <property type="evidence" value="ECO:0007669"/>
    <property type="project" value="InterPro"/>
</dbReference>
<keyword evidence="2" id="KW-0472">Membrane</keyword>
<dbReference type="GO" id="GO:0000325">
    <property type="term" value="C:plant-type vacuole"/>
    <property type="evidence" value="ECO:0007669"/>
    <property type="project" value="TreeGrafter"/>
</dbReference>
<dbReference type="InterPro" id="IPR003855">
    <property type="entry name" value="K+_transporter"/>
</dbReference>
<dbReference type="GO" id="GO:0005774">
    <property type="term" value="C:vacuolar membrane"/>
    <property type="evidence" value="ECO:0007669"/>
    <property type="project" value="TreeGrafter"/>
</dbReference>
<keyword evidence="2" id="KW-0812">Transmembrane</keyword>
<feature type="transmembrane region" description="Helical" evidence="2">
    <location>
        <begin position="26"/>
        <end position="46"/>
    </location>
</feature>
<sequence length="142" mass="16025">MMTSIASLIVLFSIQRFNTSKVGLAVGPALFIWFCSLAMIGIFNLWSEAMFADLCYFYVRSVQLTFVAIVLPCLLLGYLGQAAFLMENITETQQVFFSSIPRNDCTMFNGRDLTSFKNCPASMPGESKASELFNLFHFKFFD</sequence>
<evidence type="ECO:0000259" key="3">
    <source>
        <dbReference type="Pfam" id="PF02705"/>
    </source>
</evidence>
<dbReference type="InterPro" id="IPR053951">
    <property type="entry name" value="K_trans_N"/>
</dbReference>
<reference evidence="4 5" key="1">
    <citation type="submission" date="2020-08" db="EMBL/GenBank/DDBJ databases">
        <title>Plant Genome Project.</title>
        <authorList>
            <person name="Zhang R.-G."/>
        </authorList>
    </citation>
    <scope>NUCLEOTIDE SEQUENCE [LARGE SCALE GENOMIC DNA]</scope>
    <source>
        <tissue evidence="4">Rhizome</tissue>
    </source>
</reference>
<keyword evidence="5" id="KW-1185">Reference proteome</keyword>
<name>A0A8J5KCS8_ZINOF</name>
<feature type="transmembrane region" description="Helical" evidence="2">
    <location>
        <begin position="58"/>
        <end position="79"/>
    </location>
</feature>
<accession>A0A8J5KCS8</accession>
<dbReference type="AlphaFoldDB" id="A0A8J5KCS8"/>